<accession>A0A5P2DGM1</accession>
<dbReference type="InterPro" id="IPR038765">
    <property type="entry name" value="Papain-like_cys_pep_sf"/>
</dbReference>
<dbReference type="Proteomes" id="UP000325211">
    <property type="component" value="Chromosome"/>
</dbReference>
<sequence length="460" mass="48364">MAVPSSLAHADAPSVASIARGEVGGTCSDYNCQHPSAWCAEFTRWVWKKAGADVSGIDPRAWSLYQYGKNKGTLHSTPQVGDAVLYDNDGSLNDGEANHVNIVVGVDGDNIQTVGGNESGGVRFRGWFNWRTHSNPLNAGRVMAFIGPSGLSEAPSTPVSKAGDVFHATRLADGNWESFEALNGFDGAAFFNAQQQSIASTPDGSTQSLATGNDGNLYHTARYTDRTWTGWQPLGGFDGAAQFGAKGQAIAGMANGDAQVMAIGKNGGIFHNTRLVSGSWTGWTQVSTWDAKKIAAAPLPDGTLQVLITGNDGNVYHTIRKTDGTWQSFNAVAGTGTNTTFQANNIAIAGLPNGSTQLLATTTDNTVHHNIRNADGTWQGWAKTDGFGGAPTFAATSIAITGMPSGDTQILAVGNDGKTYHSARYNNGTWQGWWNTGMGAQKVAITGLTNGDAQMLVTRN</sequence>
<feature type="domain" description="Peptidase C51" evidence="1">
    <location>
        <begin position="36"/>
        <end position="117"/>
    </location>
</feature>
<dbReference type="Pfam" id="PF05257">
    <property type="entry name" value="CHAP"/>
    <property type="match status" value="1"/>
</dbReference>
<dbReference type="Pfam" id="PF26607">
    <property type="entry name" value="DUF8189"/>
    <property type="match status" value="1"/>
</dbReference>
<dbReference type="EMBL" id="CP029190">
    <property type="protein sequence ID" value="QES52421.1"/>
    <property type="molecule type" value="Genomic_DNA"/>
</dbReference>
<name>A0A5P2DGM1_STRVZ</name>
<dbReference type="InterPro" id="IPR007921">
    <property type="entry name" value="CHAP_dom"/>
</dbReference>
<organism evidence="3 4">
    <name type="scientific">Streptomyces venezuelae</name>
    <dbReference type="NCBI Taxonomy" id="54571"/>
    <lineage>
        <taxon>Bacteria</taxon>
        <taxon>Bacillati</taxon>
        <taxon>Actinomycetota</taxon>
        <taxon>Actinomycetes</taxon>
        <taxon>Kitasatosporales</taxon>
        <taxon>Streptomycetaceae</taxon>
        <taxon>Streptomyces</taxon>
    </lineage>
</organism>
<gene>
    <name evidence="3" type="ORF">DEJ50_14735</name>
</gene>
<reference evidence="3 4" key="1">
    <citation type="submission" date="2018-05" db="EMBL/GenBank/DDBJ databases">
        <title>Streptomyces venezuelae.</title>
        <authorList>
            <person name="Kim W."/>
            <person name="Lee N."/>
            <person name="Cho B.-K."/>
        </authorList>
    </citation>
    <scope>NUCLEOTIDE SEQUENCE [LARGE SCALE GENOMIC DNA]</scope>
    <source>
        <strain evidence="3 4">ATCC 21782</strain>
    </source>
</reference>
<feature type="domain" description="PLL-like beta propeller" evidence="2">
    <location>
        <begin position="172"/>
        <end position="386"/>
    </location>
</feature>
<evidence type="ECO:0000259" key="1">
    <source>
        <dbReference type="Pfam" id="PF05257"/>
    </source>
</evidence>
<dbReference type="AlphaFoldDB" id="A0A5P2DGM1"/>
<evidence type="ECO:0000259" key="2">
    <source>
        <dbReference type="Pfam" id="PF26607"/>
    </source>
</evidence>
<evidence type="ECO:0000313" key="3">
    <source>
        <dbReference type="EMBL" id="QES52421.1"/>
    </source>
</evidence>
<dbReference type="SUPFAM" id="SSF54001">
    <property type="entry name" value="Cysteine proteinases"/>
    <property type="match status" value="1"/>
</dbReference>
<dbReference type="SUPFAM" id="SSF89372">
    <property type="entry name" value="Fucose-specific lectin"/>
    <property type="match status" value="1"/>
</dbReference>
<dbReference type="Gene3D" id="3.90.1720.10">
    <property type="entry name" value="endopeptidase domain like (from Nostoc punctiforme)"/>
    <property type="match status" value="1"/>
</dbReference>
<dbReference type="OrthoDB" id="9815928at2"/>
<protein>
    <submittedName>
        <fullName evidence="3">Uncharacterized protein</fullName>
    </submittedName>
</protein>
<dbReference type="Gene3D" id="2.120.10.70">
    <property type="entry name" value="Fucose-specific lectin"/>
    <property type="match status" value="1"/>
</dbReference>
<dbReference type="InterPro" id="IPR058502">
    <property type="entry name" value="PLL-like_beta-prop"/>
</dbReference>
<evidence type="ECO:0000313" key="4">
    <source>
        <dbReference type="Proteomes" id="UP000325211"/>
    </source>
</evidence>
<proteinExistence type="predicted"/>